<dbReference type="Proteomes" id="UP000185663">
    <property type="component" value="Chromosome I"/>
</dbReference>
<sequence>MHGVCLNSGVTKYHSVREQLLDRLDTMAAGEQLPPERELAQSLGVSRMTLRRAIDELVARGAVRRRHGAGVFALGSKFAQGLVATSFSADMRERGLRPGARTLTFEIGPVSARVGRRLEVDPTGDIVQIARLRTADGEPMAVEELHVPSALVPGLTAEDLEDKSFYQLLGERYGIAPARAVQTIEPTVVDAQEAKDLDVPVHSPALQFERISWGPGGEVVEFVRSVYRGDRYKIRTELSIPGAAKEEQA</sequence>
<dbReference type="InterPro" id="IPR000524">
    <property type="entry name" value="Tscrpt_reg_HTH_GntR"/>
</dbReference>
<proteinExistence type="predicted"/>
<dbReference type="InterPro" id="IPR050679">
    <property type="entry name" value="Bact_HTH_transcr_reg"/>
</dbReference>
<evidence type="ECO:0000256" key="2">
    <source>
        <dbReference type="ARBA" id="ARBA00023125"/>
    </source>
</evidence>
<evidence type="ECO:0000259" key="4">
    <source>
        <dbReference type="PROSITE" id="PS50949"/>
    </source>
</evidence>
<keyword evidence="6" id="KW-1185">Reference proteome</keyword>
<dbReference type="SMART" id="SM00866">
    <property type="entry name" value="UTRA"/>
    <property type="match status" value="1"/>
</dbReference>
<keyword evidence="3" id="KW-0804">Transcription</keyword>
<gene>
    <name evidence="5" type="ORF">SAMN04489860_0393</name>
</gene>
<keyword evidence="2" id="KW-0238">DNA-binding</keyword>
<dbReference type="InterPro" id="IPR028978">
    <property type="entry name" value="Chorismate_lyase_/UTRA_dom_sf"/>
</dbReference>
<dbReference type="SUPFAM" id="SSF46785">
    <property type="entry name" value="Winged helix' DNA-binding domain"/>
    <property type="match status" value="1"/>
</dbReference>
<dbReference type="InterPro" id="IPR001034">
    <property type="entry name" value="DeoR_HTH"/>
</dbReference>
<name>A0A1H1MZM2_9CELL</name>
<dbReference type="AlphaFoldDB" id="A0A1H1MZM2"/>
<dbReference type="PROSITE" id="PS50949">
    <property type="entry name" value="HTH_GNTR"/>
    <property type="match status" value="1"/>
</dbReference>
<dbReference type="Pfam" id="PF07702">
    <property type="entry name" value="UTRA"/>
    <property type="match status" value="1"/>
</dbReference>
<dbReference type="Gene3D" id="1.10.10.10">
    <property type="entry name" value="Winged helix-like DNA-binding domain superfamily/Winged helix DNA-binding domain"/>
    <property type="match status" value="1"/>
</dbReference>
<dbReference type="GO" id="GO:0045892">
    <property type="term" value="P:negative regulation of DNA-templated transcription"/>
    <property type="evidence" value="ECO:0007669"/>
    <property type="project" value="TreeGrafter"/>
</dbReference>
<dbReference type="PRINTS" id="PR00035">
    <property type="entry name" value="HTHGNTR"/>
</dbReference>
<dbReference type="eggNOG" id="COG2188">
    <property type="taxonomic scope" value="Bacteria"/>
</dbReference>
<dbReference type="Gene3D" id="3.40.1410.10">
    <property type="entry name" value="Chorismate lyase-like"/>
    <property type="match status" value="1"/>
</dbReference>
<keyword evidence="1" id="KW-0805">Transcription regulation</keyword>
<accession>A0A1H1MZM2</accession>
<dbReference type="InterPro" id="IPR036388">
    <property type="entry name" value="WH-like_DNA-bd_sf"/>
</dbReference>
<dbReference type="SMART" id="SM00345">
    <property type="entry name" value="HTH_GNTR"/>
    <property type="match status" value="1"/>
</dbReference>
<evidence type="ECO:0000256" key="1">
    <source>
        <dbReference type="ARBA" id="ARBA00023015"/>
    </source>
</evidence>
<dbReference type="PRINTS" id="PR00037">
    <property type="entry name" value="HTHLACR"/>
</dbReference>
<feature type="domain" description="HTH gntR-type" evidence="4">
    <location>
        <begin position="10"/>
        <end position="76"/>
    </location>
</feature>
<dbReference type="CDD" id="cd07377">
    <property type="entry name" value="WHTH_GntR"/>
    <property type="match status" value="1"/>
</dbReference>
<reference evidence="5 6" key="1">
    <citation type="submission" date="2016-10" db="EMBL/GenBank/DDBJ databases">
        <authorList>
            <person name="de Groot N.N."/>
        </authorList>
    </citation>
    <scope>NUCLEOTIDE SEQUENCE [LARGE SCALE GENOMIC DNA]</scope>
    <source>
        <strain evidence="5 6">DSM 22126</strain>
    </source>
</reference>
<dbReference type="InterPro" id="IPR036390">
    <property type="entry name" value="WH_DNA-bd_sf"/>
</dbReference>
<dbReference type="PANTHER" id="PTHR44846">
    <property type="entry name" value="MANNOSYL-D-GLYCERATE TRANSPORT/METABOLISM SYSTEM REPRESSOR MNGR-RELATED"/>
    <property type="match status" value="1"/>
</dbReference>
<dbReference type="Pfam" id="PF00392">
    <property type="entry name" value="GntR"/>
    <property type="match status" value="1"/>
</dbReference>
<protein>
    <submittedName>
        <fullName evidence="5">GntR family transcriptional regulator</fullName>
    </submittedName>
</protein>
<evidence type="ECO:0000313" key="5">
    <source>
        <dbReference type="EMBL" id="SDR92321.1"/>
    </source>
</evidence>
<organism evidence="5 6">
    <name type="scientific">Paraoerskovia marina</name>
    <dbReference type="NCBI Taxonomy" id="545619"/>
    <lineage>
        <taxon>Bacteria</taxon>
        <taxon>Bacillati</taxon>
        <taxon>Actinomycetota</taxon>
        <taxon>Actinomycetes</taxon>
        <taxon>Micrococcales</taxon>
        <taxon>Cellulomonadaceae</taxon>
        <taxon>Paraoerskovia</taxon>
    </lineage>
</organism>
<dbReference type="EMBL" id="LT629776">
    <property type="protein sequence ID" value="SDR92321.1"/>
    <property type="molecule type" value="Genomic_DNA"/>
</dbReference>
<evidence type="ECO:0000313" key="6">
    <source>
        <dbReference type="Proteomes" id="UP000185663"/>
    </source>
</evidence>
<dbReference type="SUPFAM" id="SSF64288">
    <property type="entry name" value="Chorismate lyase-like"/>
    <property type="match status" value="1"/>
</dbReference>
<dbReference type="GO" id="GO:0003700">
    <property type="term" value="F:DNA-binding transcription factor activity"/>
    <property type="evidence" value="ECO:0007669"/>
    <property type="project" value="InterPro"/>
</dbReference>
<dbReference type="STRING" id="545619.SAMN04489860_0393"/>
<dbReference type="PANTHER" id="PTHR44846:SF1">
    <property type="entry name" value="MANNOSYL-D-GLYCERATE TRANSPORT_METABOLISM SYSTEM REPRESSOR MNGR-RELATED"/>
    <property type="match status" value="1"/>
</dbReference>
<dbReference type="InterPro" id="IPR011663">
    <property type="entry name" value="UTRA"/>
</dbReference>
<dbReference type="GO" id="GO:0003677">
    <property type="term" value="F:DNA binding"/>
    <property type="evidence" value="ECO:0007669"/>
    <property type="project" value="UniProtKB-KW"/>
</dbReference>
<evidence type="ECO:0000256" key="3">
    <source>
        <dbReference type="ARBA" id="ARBA00023163"/>
    </source>
</evidence>